<name>A0A087TDE4_STEMI</name>
<dbReference type="OrthoDB" id="6287070at2759"/>
<dbReference type="AlphaFoldDB" id="A0A087TDE4"/>
<evidence type="ECO:0008006" key="3">
    <source>
        <dbReference type="Google" id="ProtNLM"/>
    </source>
</evidence>
<organism evidence="1 2">
    <name type="scientific">Stegodyphus mimosarum</name>
    <name type="common">African social velvet spider</name>
    <dbReference type="NCBI Taxonomy" id="407821"/>
    <lineage>
        <taxon>Eukaryota</taxon>
        <taxon>Metazoa</taxon>
        <taxon>Ecdysozoa</taxon>
        <taxon>Arthropoda</taxon>
        <taxon>Chelicerata</taxon>
        <taxon>Arachnida</taxon>
        <taxon>Araneae</taxon>
        <taxon>Araneomorphae</taxon>
        <taxon>Entelegynae</taxon>
        <taxon>Eresoidea</taxon>
        <taxon>Eresidae</taxon>
        <taxon>Stegodyphus</taxon>
    </lineage>
</organism>
<dbReference type="InterPro" id="IPR036859">
    <property type="entry name" value="CAP-Gly_dom_sf"/>
</dbReference>
<gene>
    <name evidence="1" type="ORF">X975_27048</name>
</gene>
<feature type="non-terminal residue" evidence="1">
    <location>
        <position position="161"/>
    </location>
</feature>
<dbReference type="Proteomes" id="UP000054359">
    <property type="component" value="Unassembled WGS sequence"/>
</dbReference>
<accession>A0A087TDE4</accession>
<protein>
    <recommendedName>
        <fullName evidence="3">Ubiquitin carboxyl-terminal hydrolase CYLD</fullName>
    </recommendedName>
</protein>
<keyword evidence="2" id="KW-1185">Reference proteome</keyword>
<sequence length="161" mass="17958">MSLERGKRRKFLLLEECYGKKILDDNRPNPLYNKNTLETEVQLVPGSLLQEIKSDQGSSVCVQSLDHDNVYMLCNNSDVHELTPFEAEVLVPVSPVRDRLHVLSDEQWLKEAAMIVEGSNVNVDLGADLDPVEGIVRYCGIVPELGKGIFYGIELLVMSAA</sequence>
<proteinExistence type="predicted"/>
<dbReference type="SUPFAM" id="SSF74924">
    <property type="entry name" value="Cap-Gly domain"/>
    <property type="match status" value="1"/>
</dbReference>
<reference evidence="1 2" key="1">
    <citation type="submission" date="2013-11" db="EMBL/GenBank/DDBJ databases">
        <title>Genome sequencing of Stegodyphus mimosarum.</title>
        <authorList>
            <person name="Bechsgaard J."/>
        </authorList>
    </citation>
    <scope>NUCLEOTIDE SEQUENCE [LARGE SCALE GENOMIC DNA]</scope>
</reference>
<evidence type="ECO:0000313" key="1">
    <source>
        <dbReference type="EMBL" id="KFM63133.1"/>
    </source>
</evidence>
<dbReference type="EMBL" id="KK114714">
    <property type="protein sequence ID" value="KFM63133.1"/>
    <property type="molecule type" value="Genomic_DNA"/>
</dbReference>
<evidence type="ECO:0000313" key="2">
    <source>
        <dbReference type="Proteomes" id="UP000054359"/>
    </source>
</evidence>